<accession>A0A090XGC7</accession>
<dbReference type="AlphaFoldDB" id="A0A090XGC7"/>
<gene>
    <name evidence="1" type="ORF">DJ90_5597</name>
</gene>
<sequence>MFLSRRKNLSTIDPYFYADAAVSRMRFCRTVIDVGAERMKWNSSFTVAFRTGNFSTAETAADCRFDPFRSRTHRSLNRLFQRTTERNAAFQLLCDAFCDQNRVKIRVFDFRNVDVNLFAACDFRNFPAQDFHFRTAFTDNHARFGCVDRYVHTICRSLDFNPRYRGVFQFVFQVFTNFNVFQQKITKIFASVPFGFPITDNPYS</sequence>
<evidence type="ECO:0000313" key="2">
    <source>
        <dbReference type="Proteomes" id="UP000029278"/>
    </source>
</evidence>
<dbReference type="Proteomes" id="UP000029278">
    <property type="component" value="Unassembled WGS sequence"/>
</dbReference>
<dbReference type="STRING" id="44252.DJ90_5597"/>
<comment type="caution">
    <text evidence="1">The sequence shown here is derived from an EMBL/GenBank/DDBJ whole genome shotgun (WGS) entry which is preliminary data.</text>
</comment>
<dbReference type="EMBL" id="JMQA01000062">
    <property type="protein sequence ID" value="KFM83841.1"/>
    <property type="molecule type" value="Genomic_DNA"/>
</dbReference>
<keyword evidence="2" id="KW-1185">Reference proteome</keyword>
<reference evidence="1 2" key="1">
    <citation type="submission" date="2014-04" db="EMBL/GenBank/DDBJ databases">
        <authorList>
            <person name="Bishop-Lilly K.A."/>
            <person name="Broomall S.M."/>
            <person name="Chain P.S."/>
            <person name="Chertkov O."/>
            <person name="Coyne S.R."/>
            <person name="Daligault H.E."/>
            <person name="Davenport K.W."/>
            <person name="Erkkila T."/>
            <person name="Frey K.G."/>
            <person name="Gibbons H.S."/>
            <person name="Gu W."/>
            <person name="Jaissle J."/>
            <person name="Johnson S.L."/>
            <person name="Koroleva G.I."/>
            <person name="Ladner J.T."/>
            <person name="Lo C.-C."/>
            <person name="Minogue T.D."/>
            <person name="Munk C."/>
            <person name="Palacios G.F."/>
            <person name="Redden C.L."/>
            <person name="Rosenzweig C.N."/>
            <person name="Scholz M.B."/>
            <person name="Teshima H."/>
            <person name="Xu Y."/>
        </authorList>
    </citation>
    <scope>NUCLEOTIDE SEQUENCE [LARGE SCALE GENOMIC DNA]</scope>
    <source>
        <strain evidence="1 2">8244</strain>
    </source>
</reference>
<dbReference type="HOGENOM" id="CLU_1342164_0_0_9"/>
<protein>
    <submittedName>
        <fullName evidence="1">Uncharacterized protein</fullName>
    </submittedName>
</protein>
<name>A0A090XGC7_PAEMA</name>
<proteinExistence type="predicted"/>
<evidence type="ECO:0000313" key="1">
    <source>
        <dbReference type="EMBL" id="KFM83841.1"/>
    </source>
</evidence>
<organism evidence="1 2">
    <name type="scientific">Paenibacillus macerans</name>
    <name type="common">Bacillus macerans</name>
    <dbReference type="NCBI Taxonomy" id="44252"/>
    <lineage>
        <taxon>Bacteria</taxon>
        <taxon>Bacillati</taxon>
        <taxon>Bacillota</taxon>
        <taxon>Bacilli</taxon>
        <taxon>Bacillales</taxon>
        <taxon>Paenibacillaceae</taxon>
        <taxon>Paenibacillus</taxon>
    </lineage>
</organism>